<comment type="caution">
    <text evidence="2">The sequence shown here is derived from an EMBL/GenBank/DDBJ whole genome shotgun (WGS) entry which is preliminary data.</text>
</comment>
<organism evidence="2 3">
    <name type="scientific">Trichonephila clavipes</name>
    <name type="common">Golden silk orbweaver</name>
    <name type="synonym">Nephila clavipes</name>
    <dbReference type="NCBI Taxonomy" id="2585209"/>
    <lineage>
        <taxon>Eukaryota</taxon>
        <taxon>Metazoa</taxon>
        <taxon>Ecdysozoa</taxon>
        <taxon>Arthropoda</taxon>
        <taxon>Chelicerata</taxon>
        <taxon>Arachnida</taxon>
        <taxon>Araneae</taxon>
        <taxon>Araneomorphae</taxon>
        <taxon>Entelegynae</taxon>
        <taxon>Araneoidea</taxon>
        <taxon>Nephilidae</taxon>
        <taxon>Trichonephila</taxon>
    </lineage>
</organism>
<feature type="domain" description="PiggyBac transposable element-derived protein" evidence="1">
    <location>
        <begin position="84"/>
        <end position="144"/>
    </location>
</feature>
<gene>
    <name evidence="2" type="primary">PGBD4</name>
    <name evidence="2" type="ORF">TNCV_2148231</name>
</gene>
<evidence type="ECO:0000259" key="1">
    <source>
        <dbReference type="Pfam" id="PF13843"/>
    </source>
</evidence>
<dbReference type="PANTHER" id="PTHR46599">
    <property type="entry name" value="PIGGYBAC TRANSPOSABLE ELEMENT-DERIVED PROTEIN 4"/>
    <property type="match status" value="1"/>
</dbReference>
<name>A0A8X6SZA4_TRICX</name>
<reference evidence="2" key="1">
    <citation type="submission" date="2020-08" db="EMBL/GenBank/DDBJ databases">
        <title>Multicomponent nature underlies the extraordinary mechanical properties of spider dragline silk.</title>
        <authorList>
            <person name="Kono N."/>
            <person name="Nakamura H."/>
            <person name="Mori M."/>
            <person name="Yoshida Y."/>
            <person name="Ohtoshi R."/>
            <person name="Malay A.D."/>
            <person name="Moran D.A.P."/>
            <person name="Tomita M."/>
            <person name="Numata K."/>
            <person name="Arakawa K."/>
        </authorList>
    </citation>
    <scope>NUCLEOTIDE SEQUENCE</scope>
</reference>
<dbReference type="PANTHER" id="PTHR46599:SF6">
    <property type="entry name" value="DUAL SPECIFICITY PHOSPHATASE 26"/>
    <property type="match status" value="1"/>
</dbReference>
<dbReference type="Proteomes" id="UP000887159">
    <property type="component" value="Unassembled WGS sequence"/>
</dbReference>
<sequence>MEATNRSAYALSYQKLFSEEVAHQQLGKKEWSTTLDELDAFISIVYARAIRQKKLHDLNAFRQINSVLLLKFGKIYRKFDNFCYKLRPYITIDEQLFASKARCCFMQYMPSKPDKFDIKFWLAIDDNSKYELTAYSYLGKDEECPEDLSLSL</sequence>
<dbReference type="Pfam" id="PF13843">
    <property type="entry name" value="DDE_Tnp_1_7"/>
    <property type="match status" value="1"/>
</dbReference>
<evidence type="ECO:0000313" key="2">
    <source>
        <dbReference type="EMBL" id="GFY20130.1"/>
    </source>
</evidence>
<evidence type="ECO:0000313" key="3">
    <source>
        <dbReference type="Proteomes" id="UP000887159"/>
    </source>
</evidence>
<dbReference type="InterPro" id="IPR029526">
    <property type="entry name" value="PGBD"/>
</dbReference>
<accession>A0A8X6SZA4</accession>
<dbReference type="EMBL" id="BMAU01021354">
    <property type="protein sequence ID" value="GFY20130.1"/>
    <property type="molecule type" value="Genomic_DNA"/>
</dbReference>
<proteinExistence type="predicted"/>
<protein>
    <submittedName>
        <fullName evidence="2">PiggyBac transposable element-derived protein 4</fullName>
    </submittedName>
</protein>
<dbReference type="AlphaFoldDB" id="A0A8X6SZA4"/>
<keyword evidence="3" id="KW-1185">Reference proteome</keyword>